<reference evidence="2" key="1">
    <citation type="journal article" date="2023" name="Hortic. Res.">
        <title>A chromosome-level phased genome enabling allele-level studies in sweet orange: a case study on citrus Huanglongbing tolerance.</title>
        <authorList>
            <person name="Wu B."/>
            <person name="Yu Q."/>
            <person name="Deng Z."/>
            <person name="Duan Y."/>
            <person name="Luo F."/>
            <person name="Gmitter F. Jr."/>
        </authorList>
    </citation>
    <scope>NUCLEOTIDE SEQUENCE [LARGE SCALE GENOMIC DNA]</scope>
    <source>
        <strain evidence="2">cv. Valencia</strain>
    </source>
</reference>
<proteinExistence type="predicted"/>
<dbReference type="Proteomes" id="UP000829398">
    <property type="component" value="Chromosome 7"/>
</dbReference>
<accession>A0ACB8JIA4</accession>
<gene>
    <name evidence="1" type="ORF">KPL71_021900</name>
</gene>
<organism evidence="1 2">
    <name type="scientific">Citrus sinensis</name>
    <name type="common">Sweet orange</name>
    <name type="synonym">Citrus aurantium var. sinensis</name>
    <dbReference type="NCBI Taxonomy" id="2711"/>
    <lineage>
        <taxon>Eukaryota</taxon>
        <taxon>Viridiplantae</taxon>
        <taxon>Streptophyta</taxon>
        <taxon>Embryophyta</taxon>
        <taxon>Tracheophyta</taxon>
        <taxon>Spermatophyta</taxon>
        <taxon>Magnoliopsida</taxon>
        <taxon>eudicotyledons</taxon>
        <taxon>Gunneridae</taxon>
        <taxon>Pentapetalae</taxon>
        <taxon>rosids</taxon>
        <taxon>malvids</taxon>
        <taxon>Sapindales</taxon>
        <taxon>Rutaceae</taxon>
        <taxon>Aurantioideae</taxon>
        <taxon>Citrus</taxon>
    </lineage>
</organism>
<name>A0ACB8JIA4_CITSI</name>
<sequence>MGRKFGFEAIAEVDIYKHAPWDLPDKSSLRSGDLKWYFFCPREKKYANGARMNRATEFGYWKTTGKDRPVQYNNEVVGMIKTLVFHRGKAPRGDRTDWVMHEYRIDEPGLSERGVVQDAYVLCIVFQKDGPGPRNGAQYGAPFREEDWENDEDVDCVDVISSAVLPPPVPSQNSPVAESSHIPERLCIGTSESCLSDTIPPTSNMLPPVPVINDVSREVAQDLSEDDILAMLAYFTEDNNLISNENGQIEQYDNVHDGNIEASPRLDGVDIYNDLGDLENMVGFSGGEYDFFPAENSNYNLDGAILGDNASFIELHDLDAPLNCPAEAREPEQAHCNGPYTDQKCYNSEQSCYNVNPCFSQSPSMLPQDSVQRNANEAPLNHGAAKLFLQAKHPVSLIIGLLGCIFIIPVSLSQQNVGAVCVQFIEFGTFYPHHVLGSLLSHLYQAGVDWDLWLHVLPHTLEELPRVSWRSGLGLFAATCGFCFSSETFAVPLSSHYGDNLIGL</sequence>
<protein>
    <submittedName>
        <fullName evidence="1">NAC domain-containing protein 82</fullName>
    </submittedName>
</protein>
<keyword evidence="2" id="KW-1185">Reference proteome</keyword>
<dbReference type="EMBL" id="CM039176">
    <property type="protein sequence ID" value="KAH9717624.1"/>
    <property type="molecule type" value="Genomic_DNA"/>
</dbReference>
<comment type="caution">
    <text evidence="1">The sequence shown here is derived from an EMBL/GenBank/DDBJ whole genome shotgun (WGS) entry which is preliminary data.</text>
</comment>
<evidence type="ECO:0000313" key="2">
    <source>
        <dbReference type="Proteomes" id="UP000829398"/>
    </source>
</evidence>
<evidence type="ECO:0000313" key="1">
    <source>
        <dbReference type="EMBL" id="KAH9717624.1"/>
    </source>
</evidence>